<dbReference type="Gene3D" id="3.40.50.1240">
    <property type="entry name" value="Phosphoglycerate mutase-like"/>
    <property type="match status" value="1"/>
</dbReference>
<dbReference type="InterPro" id="IPR029033">
    <property type="entry name" value="His_PPase_superfam"/>
</dbReference>
<feature type="active site" description="Tele-phosphohistidine intermediate" evidence="1">
    <location>
        <position position="31"/>
    </location>
</feature>
<keyword evidence="3" id="KW-0732">Signal</keyword>
<dbReference type="OrthoDB" id="6194778at2"/>
<evidence type="ECO:0000256" key="3">
    <source>
        <dbReference type="SAM" id="SignalP"/>
    </source>
</evidence>
<dbReference type="InterPro" id="IPR050275">
    <property type="entry name" value="PGM_Phosphatase"/>
</dbReference>
<dbReference type="AlphaFoldDB" id="A0A0Q9YJW9"/>
<feature type="signal peptide" evidence="3">
    <location>
        <begin position="1"/>
        <end position="20"/>
    </location>
</feature>
<proteinExistence type="predicted"/>
<evidence type="ECO:0000256" key="2">
    <source>
        <dbReference type="PIRSR" id="PIRSR613078-2"/>
    </source>
</evidence>
<reference evidence="4" key="1">
    <citation type="submission" date="2015-09" db="EMBL/GenBank/DDBJ databases">
        <title>Draft Genome Sequences of Two Novel Amoeba-resistant Intranuclear Bacteria, Candidatus Berkiella cookevillensis and Candidatus Berkiella aquae.</title>
        <authorList>
            <person name="Mehari Y.T."/>
            <person name="Arivett B.A."/>
            <person name="Farone A.L."/>
            <person name="Gunderson J.H."/>
            <person name="Farone M.B."/>
        </authorList>
    </citation>
    <scope>NUCLEOTIDE SEQUENCE [LARGE SCALE GENOMIC DNA]</scope>
    <source>
        <strain evidence="4">HT99</strain>
    </source>
</reference>
<dbReference type="GO" id="GO:0016791">
    <property type="term" value="F:phosphatase activity"/>
    <property type="evidence" value="ECO:0007669"/>
    <property type="project" value="TreeGrafter"/>
</dbReference>
<dbReference type="EMBL" id="LKAJ01000008">
    <property type="protein sequence ID" value="KRG20880.1"/>
    <property type="molecule type" value="Genomic_DNA"/>
</dbReference>
<organism evidence="4">
    <name type="scientific">Candidatus Berkiella aquae</name>
    <dbReference type="NCBI Taxonomy" id="295108"/>
    <lineage>
        <taxon>Bacteria</taxon>
        <taxon>Pseudomonadati</taxon>
        <taxon>Pseudomonadota</taxon>
        <taxon>Gammaproteobacteria</taxon>
        <taxon>Candidatus Berkiellales</taxon>
        <taxon>Candidatus Berkiellaceae</taxon>
        <taxon>Candidatus Berkiella</taxon>
    </lineage>
</organism>
<dbReference type="GO" id="GO:0005737">
    <property type="term" value="C:cytoplasm"/>
    <property type="evidence" value="ECO:0007669"/>
    <property type="project" value="TreeGrafter"/>
</dbReference>
<dbReference type="CDD" id="cd07067">
    <property type="entry name" value="HP_PGM_like"/>
    <property type="match status" value="1"/>
</dbReference>
<evidence type="ECO:0000313" key="4">
    <source>
        <dbReference type="EMBL" id="KRG20880.1"/>
    </source>
</evidence>
<comment type="caution">
    <text evidence="4">The sequence shown here is derived from an EMBL/GenBank/DDBJ whole genome shotgun (WGS) entry which is preliminary data.</text>
</comment>
<reference evidence="5" key="3">
    <citation type="submission" date="2021-06" db="EMBL/GenBank/DDBJ databases">
        <title>Genomic Description and Analysis of Intracellular Bacteria, Candidatus Berkiella cookevillensis and Candidatus Berkiella aquae.</title>
        <authorList>
            <person name="Kidane D.T."/>
            <person name="Mehari Y.T."/>
            <person name="Rice F.C."/>
            <person name="Arivett B.A."/>
            <person name="Farone A.L."/>
            <person name="Berk S.G."/>
            <person name="Farone M.B."/>
        </authorList>
    </citation>
    <scope>NUCLEOTIDE SEQUENCE</scope>
    <source>
        <strain evidence="5">HT99</strain>
    </source>
</reference>
<dbReference type="Proteomes" id="UP000051497">
    <property type="component" value="Unassembled WGS sequence"/>
</dbReference>
<dbReference type="PANTHER" id="PTHR48100:SF1">
    <property type="entry name" value="HISTIDINE PHOSPHATASE FAMILY PROTEIN-RELATED"/>
    <property type="match status" value="1"/>
</dbReference>
<gene>
    <name evidence="5" type="ORF">HT99x_007910</name>
    <name evidence="4" type="ORF">HT99x_02097</name>
</gene>
<keyword evidence="6" id="KW-1185">Reference proteome</keyword>
<evidence type="ECO:0000313" key="5">
    <source>
        <dbReference type="EMBL" id="MCS5711357.1"/>
    </source>
</evidence>
<dbReference type="SMART" id="SM00855">
    <property type="entry name" value="PGAM"/>
    <property type="match status" value="1"/>
</dbReference>
<accession>A0A0Q9YJW9</accession>
<dbReference type="RefSeq" id="WP_075066721.1">
    <property type="nucleotide sequence ID" value="NZ_LKAJ02000001.1"/>
</dbReference>
<feature type="chain" id="PRO_5043129690" evidence="3">
    <location>
        <begin position="21"/>
        <end position="215"/>
    </location>
</feature>
<dbReference type="STRING" id="295108.HT99x_02097"/>
<dbReference type="PANTHER" id="PTHR48100">
    <property type="entry name" value="BROAD-SPECIFICITY PHOSPHATASE YOR283W-RELATED"/>
    <property type="match status" value="1"/>
</dbReference>
<sequence>MKLRFLFLFVGILFNAQANALQERHMIVLRHGESEDVVMKVCNSNPKHAQYKPALLTDKGREQVKKAAEQLLSHGFDNRNIKAVYVSTLPRAVETANLLAQIGVFSLDKMHLEEKLNEIKAGDKEGQPQSDFVTETWWVGDQDAHALHAESSTLLRKRMLELYDEIEKKHPDGHVLIVTHGMPSMELIDSLTKTKVKLELAQAYIVPLANRTELV</sequence>
<dbReference type="EMBL" id="LKAJ02000001">
    <property type="protein sequence ID" value="MCS5711357.1"/>
    <property type="molecule type" value="Genomic_DNA"/>
</dbReference>
<name>A0A0Q9YJW9_9GAMM</name>
<dbReference type="Pfam" id="PF00300">
    <property type="entry name" value="His_Phos_1"/>
    <property type="match status" value="1"/>
</dbReference>
<reference evidence="5" key="2">
    <citation type="journal article" date="2016" name="Genome Announc.">
        <title>Draft Genome Sequences of Two Novel Amoeba-Resistant Intranuclear Bacteria, 'Candidatus Berkiella cookevillensis' and 'Candidatus Berkiella aquae'.</title>
        <authorList>
            <person name="Mehari Y.T."/>
            <person name="Arivett B.A."/>
            <person name="Farone A.L."/>
            <person name="Gunderson J.H."/>
            <person name="Farone M.B."/>
        </authorList>
    </citation>
    <scope>NUCLEOTIDE SEQUENCE</scope>
    <source>
        <strain evidence="5">HT99</strain>
    </source>
</reference>
<dbReference type="InterPro" id="IPR013078">
    <property type="entry name" value="His_Pase_superF_clade-1"/>
</dbReference>
<feature type="binding site" evidence="2">
    <location>
        <begin position="30"/>
        <end position="43"/>
    </location>
    <ligand>
        <name>substrate</name>
    </ligand>
</feature>
<protein>
    <submittedName>
        <fullName evidence="4">Bifunctional RNase H/acid phosphatase</fullName>
    </submittedName>
    <submittedName>
        <fullName evidence="5">Histidine phosphatase family protein</fullName>
    </submittedName>
</protein>
<evidence type="ECO:0000313" key="6">
    <source>
        <dbReference type="Proteomes" id="UP000051497"/>
    </source>
</evidence>
<feature type="active site" description="Proton donor/acceptor" evidence="1">
    <location>
        <position position="118"/>
    </location>
</feature>
<dbReference type="SUPFAM" id="SSF53254">
    <property type="entry name" value="Phosphoglycerate mutase-like"/>
    <property type="match status" value="1"/>
</dbReference>
<evidence type="ECO:0000256" key="1">
    <source>
        <dbReference type="PIRSR" id="PIRSR613078-1"/>
    </source>
</evidence>
<feature type="binding site" evidence="2">
    <location>
        <position position="91"/>
    </location>
    <ligand>
        <name>substrate</name>
    </ligand>
</feature>